<dbReference type="RefSeq" id="WP_090628519.1">
    <property type="nucleotide sequence ID" value="NZ_FOQO01000008.1"/>
</dbReference>
<evidence type="ECO:0000259" key="8">
    <source>
        <dbReference type="Pfam" id="PF14322"/>
    </source>
</evidence>
<dbReference type="OrthoDB" id="993981at2"/>
<reference evidence="9 10" key="1">
    <citation type="submission" date="2016-10" db="EMBL/GenBank/DDBJ databases">
        <authorList>
            <person name="de Groot N.N."/>
        </authorList>
    </citation>
    <scope>NUCLEOTIDE SEQUENCE [LARGE SCALE GENOMIC DNA]</scope>
    <source>
        <strain evidence="9 10">RK1</strain>
    </source>
</reference>
<keyword evidence="4" id="KW-0472">Membrane</keyword>
<evidence type="ECO:0000256" key="4">
    <source>
        <dbReference type="ARBA" id="ARBA00023136"/>
    </source>
</evidence>
<evidence type="ECO:0000313" key="9">
    <source>
        <dbReference type="EMBL" id="SFJ20401.1"/>
    </source>
</evidence>
<dbReference type="Proteomes" id="UP000198670">
    <property type="component" value="Unassembled WGS sequence"/>
</dbReference>
<feature type="domain" description="RagB/SusD" evidence="7">
    <location>
        <begin position="331"/>
        <end position="479"/>
    </location>
</feature>
<evidence type="ECO:0000256" key="1">
    <source>
        <dbReference type="ARBA" id="ARBA00004442"/>
    </source>
</evidence>
<evidence type="ECO:0000256" key="6">
    <source>
        <dbReference type="SAM" id="SignalP"/>
    </source>
</evidence>
<protein>
    <submittedName>
        <fullName evidence="9">Starch-binding associating with outer membrane</fullName>
    </submittedName>
</protein>
<keyword evidence="3 6" id="KW-0732">Signal</keyword>
<dbReference type="SUPFAM" id="SSF48452">
    <property type="entry name" value="TPR-like"/>
    <property type="match status" value="1"/>
</dbReference>
<dbReference type="EMBL" id="FOQO01000008">
    <property type="protein sequence ID" value="SFJ20401.1"/>
    <property type="molecule type" value="Genomic_DNA"/>
</dbReference>
<evidence type="ECO:0000256" key="5">
    <source>
        <dbReference type="ARBA" id="ARBA00023237"/>
    </source>
</evidence>
<dbReference type="PROSITE" id="PS51257">
    <property type="entry name" value="PROKAR_LIPOPROTEIN"/>
    <property type="match status" value="1"/>
</dbReference>
<evidence type="ECO:0000313" key="10">
    <source>
        <dbReference type="Proteomes" id="UP000198670"/>
    </source>
</evidence>
<evidence type="ECO:0000256" key="3">
    <source>
        <dbReference type="ARBA" id="ARBA00022729"/>
    </source>
</evidence>
<dbReference type="CDD" id="cd08977">
    <property type="entry name" value="SusD"/>
    <property type="match status" value="1"/>
</dbReference>
<evidence type="ECO:0000256" key="2">
    <source>
        <dbReference type="ARBA" id="ARBA00006275"/>
    </source>
</evidence>
<comment type="similarity">
    <text evidence="2">Belongs to the SusD family.</text>
</comment>
<feature type="signal peptide" evidence="6">
    <location>
        <begin position="1"/>
        <end position="18"/>
    </location>
</feature>
<comment type="subcellular location">
    <subcellularLocation>
        <location evidence="1">Cell outer membrane</location>
    </subcellularLocation>
</comment>
<evidence type="ECO:0000259" key="7">
    <source>
        <dbReference type="Pfam" id="PF07980"/>
    </source>
</evidence>
<dbReference type="Pfam" id="PF14322">
    <property type="entry name" value="SusD-like_3"/>
    <property type="match status" value="1"/>
</dbReference>
<dbReference type="InterPro" id="IPR012944">
    <property type="entry name" value="SusD_RagB_dom"/>
</dbReference>
<proteinExistence type="inferred from homology"/>
<accession>A0A1I3PG52</accession>
<gene>
    <name evidence="9" type="ORF">SAMN05444682_10833</name>
</gene>
<dbReference type="InterPro" id="IPR011990">
    <property type="entry name" value="TPR-like_helical_dom_sf"/>
</dbReference>
<sequence>MKRTHILASILIAASLSACDNFLELNPEHQISNNSFYQNQNDFERALLGAYSSFRGLYSGSAMLYAAELRTDNAEIHWTSPSTDEMQFEQNALTSTNGTVRGIWNTCLRTISRCNTILNRIGNTEFDEQAKNKIIGEAKFLRAFSYFYMVQLFGEVPITAEEFSSPEQIAEADLTRKPVDAVYQVIIDDLSSAESLLPSTLNSDKTRASIGTVKTLLGKVYLTRGNFDAAATELSEVITSGQYGLHADYGALFSEGNNNLEESILEIQYVRGRGLGNNYSALFTPAITSMAIFPNNLQGSGRITPSLNLFNAYEEGDGRKDVSVNDSVPLINGNKTYARYAMKFVDWDAVATSDGAITFTVLRYADVLLMYAEALNGLDRTDDALAEINKVRDRVGLGDLDGLDKQTCTQAIENERRVEFAFEGHRWFDLLRSGHTREVVNAYYAGKNQNFSVEEYELLFPIPLAEIELNDDLTQNEDY</sequence>
<keyword evidence="10" id="KW-1185">Reference proteome</keyword>
<name>A0A1I3PG52_9SPHI</name>
<dbReference type="InterPro" id="IPR033985">
    <property type="entry name" value="SusD-like_N"/>
</dbReference>
<organism evidence="9 10">
    <name type="scientific">Parapedobacter indicus</name>
    <dbReference type="NCBI Taxonomy" id="1477437"/>
    <lineage>
        <taxon>Bacteria</taxon>
        <taxon>Pseudomonadati</taxon>
        <taxon>Bacteroidota</taxon>
        <taxon>Sphingobacteriia</taxon>
        <taxon>Sphingobacteriales</taxon>
        <taxon>Sphingobacteriaceae</taxon>
        <taxon>Parapedobacter</taxon>
    </lineage>
</organism>
<keyword evidence="5" id="KW-0998">Cell outer membrane</keyword>
<dbReference type="AlphaFoldDB" id="A0A1I3PG52"/>
<dbReference type="STRING" id="1477437.SAMN05444682_10833"/>
<feature type="domain" description="SusD-like N-terminal" evidence="8">
    <location>
        <begin position="22"/>
        <end position="222"/>
    </location>
</feature>
<dbReference type="GO" id="GO:0009279">
    <property type="term" value="C:cell outer membrane"/>
    <property type="evidence" value="ECO:0007669"/>
    <property type="project" value="UniProtKB-SubCell"/>
</dbReference>
<feature type="chain" id="PRO_5011630071" evidence="6">
    <location>
        <begin position="19"/>
        <end position="479"/>
    </location>
</feature>
<dbReference type="Gene3D" id="1.25.40.390">
    <property type="match status" value="1"/>
</dbReference>
<dbReference type="Pfam" id="PF07980">
    <property type="entry name" value="SusD_RagB"/>
    <property type="match status" value="1"/>
</dbReference>